<reference evidence="2 3" key="1">
    <citation type="submission" date="2017-01" db="EMBL/GenBank/DDBJ databases">
        <authorList>
            <person name="Mah S.A."/>
            <person name="Swanson W.J."/>
            <person name="Moy G.W."/>
            <person name="Vacquier V.D."/>
        </authorList>
    </citation>
    <scope>NUCLEOTIDE SEQUENCE [LARGE SCALE GENOMIC DNA]</scope>
    <source>
        <strain evidence="2 3">M9</strain>
    </source>
</reference>
<evidence type="ECO:0000313" key="2">
    <source>
        <dbReference type="EMBL" id="SIT73884.1"/>
    </source>
</evidence>
<accession>A0A1R3W7J6</accession>
<feature type="transmembrane region" description="Helical" evidence="1">
    <location>
        <begin position="33"/>
        <end position="50"/>
    </location>
</feature>
<proteinExistence type="predicted"/>
<evidence type="ECO:0000313" key="3">
    <source>
        <dbReference type="Proteomes" id="UP000223759"/>
    </source>
</evidence>
<dbReference type="STRING" id="233100.SAMN05216526_1899"/>
<protein>
    <submittedName>
        <fullName evidence="2">Uncharacterized protein</fullName>
    </submittedName>
</protein>
<dbReference type="RefSeq" id="WP_200799847.1">
    <property type="nucleotide sequence ID" value="NZ_CP023018.1"/>
</dbReference>
<dbReference type="EMBL" id="FTPK01000005">
    <property type="protein sequence ID" value="SIT73884.1"/>
    <property type="molecule type" value="Genomic_DNA"/>
</dbReference>
<sequence length="51" mass="5915">MRFLFFLFVAILLMVWAAYFSRENNRKLSNTLYVIAAVLGVLFVGGFLRLL</sequence>
<keyword evidence="3" id="KW-1185">Reference proteome</keyword>
<keyword evidence="1" id="KW-1133">Transmembrane helix</keyword>
<dbReference type="AlphaFoldDB" id="A0A1R3W7J6"/>
<keyword evidence="1" id="KW-0812">Transmembrane</keyword>
<keyword evidence="1" id="KW-0472">Membrane</keyword>
<organism evidence="2 3">
    <name type="scientific">Ectothiorhodosinus mongolicus</name>
    <dbReference type="NCBI Taxonomy" id="233100"/>
    <lineage>
        <taxon>Bacteria</taxon>
        <taxon>Pseudomonadati</taxon>
        <taxon>Pseudomonadota</taxon>
        <taxon>Gammaproteobacteria</taxon>
        <taxon>Chromatiales</taxon>
        <taxon>Ectothiorhodospiraceae</taxon>
        <taxon>Ectothiorhodosinus</taxon>
    </lineage>
</organism>
<dbReference type="Proteomes" id="UP000223759">
    <property type="component" value="Unassembled WGS sequence"/>
</dbReference>
<name>A0A1R3W7J6_9GAMM</name>
<evidence type="ECO:0000256" key="1">
    <source>
        <dbReference type="SAM" id="Phobius"/>
    </source>
</evidence>
<gene>
    <name evidence="2" type="ORF">SAMN05216526_1899</name>
</gene>